<keyword evidence="9 12" id="KW-1133">Transmembrane helix</keyword>
<dbReference type="Pfam" id="PF02322">
    <property type="entry name" value="Cyt_bd_oxida_II"/>
    <property type="match status" value="1"/>
</dbReference>
<evidence type="ECO:0000256" key="5">
    <source>
        <dbReference type="ARBA" id="ARBA00022617"/>
    </source>
</evidence>
<dbReference type="GO" id="GO:0019646">
    <property type="term" value="P:aerobic electron transport chain"/>
    <property type="evidence" value="ECO:0007669"/>
    <property type="project" value="TreeGrafter"/>
</dbReference>
<evidence type="ECO:0000256" key="4">
    <source>
        <dbReference type="ARBA" id="ARBA00022475"/>
    </source>
</evidence>
<feature type="transmembrane region" description="Helical" evidence="12">
    <location>
        <begin position="299"/>
        <end position="326"/>
    </location>
</feature>
<dbReference type="GO" id="GO:0070069">
    <property type="term" value="C:cytochrome complex"/>
    <property type="evidence" value="ECO:0007669"/>
    <property type="project" value="TreeGrafter"/>
</dbReference>
<evidence type="ECO:0000313" key="14">
    <source>
        <dbReference type="Proteomes" id="UP001142325"/>
    </source>
</evidence>
<evidence type="ECO:0000256" key="7">
    <source>
        <dbReference type="ARBA" id="ARBA00022723"/>
    </source>
</evidence>
<evidence type="ECO:0000256" key="8">
    <source>
        <dbReference type="ARBA" id="ARBA00022982"/>
    </source>
</evidence>
<proteinExistence type="inferred from homology"/>
<feature type="transmembrane region" description="Helical" evidence="12">
    <location>
        <begin position="157"/>
        <end position="178"/>
    </location>
</feature>
<keyword evidence="7" id="KW-0479">Metal-binding</keyword>
<feature type="transmembrane region" description="Helical" evidence="12">
    <location>
        <begin position="115"/>
        <end position="137"/>
    </location>
</feature>
<dbReference type="EMBL" id="BSET01000001">
    <property type="protein sequence ID" value="GLK01374.1"/>
    <property type="molecule type" value="Genomic_DNA"/>
</dbReference>
<organism evidence="13 14">
    <name type="scientific">Microbacterium keratanolyticum</name>
    <dbReference type="NCBI Taxonomy" id="67574"/>
    <lineage>
        <taxon>Bacteria</taxon>
        <taxon>Bacillati</taxon>
        <taxon>Actinomycetota</taxon>
        <taxon>Actinomycetes</taxon>
        <taxon>Micrococcales</taxon>
        <taxon>Microbacteriaceae</taxon>
        <taxon>Microbacterium</taxon>
    </lineage>
</organism>
<comment type="caution">
    <text evidence="13">The sequence shown here is derived from an EMBL/GenBank/DDBJ whole genome shotgun (WGS) entry which is preliminary data.</text>
</comment>
<evidence type="ECO:0000256" key="10">
    <source>
        <dbReference type="ARBA" id="ARBA00023004"/>
    </source>
</evidence>
<reference evidence="13" key="1">
    <citation type="journal article" date="2014" name="Int. J. Syst. Evol. Microbiol.">
        <title>Complete genome sequence of Corynebacterium casei LMG S-19264T (=DSM 44701T), isolated from a smear-ripened cheese.</title>
        <authorList>
            <consortium name="US DOE Joint Genome Institute (JGI-PGF)"/>
            <person name="Walter F."/>
            <person name="Albersmeier A."/>
            <person name="Kalinowski J."/>
            <person name="Ruckert C."/>
        </authorList>
    </citation>
    <scope>NUCLEOTIDE SEQUENCE</scope>
    <source>
        <strain evidence="13">VKM Ac-1958</strain>
    </source>
</reference>
<reference evidence="13" key="2">
    <citation type="submission" date="2023-01" db="EMBL/GenBank/DDBJ databases">
        <authorList>
            <person name="Sun Q."/>
            <person name="Evtushenko L."/>
        </authorList>
    </citation>
    <scope>NUCLEOTIDE SEQUENCE</scope>
    <source>
        <strain evidence="13">VKM Ac-1958</strain>
    </source>
</reference>
<keyword evidence="8" id="KW-0249">Electron transport</keyword>
<comment type="similarity">
    <text evidence="2">Belongs to the cytochrome ubiquinol oxidase subunit 2 family.</text>
</comment>
<feature type="transmembrane region" description="Helical" evidence="12">
    <location>
        <begin position="198"/>
        <end position="219"/>
    </location>
</feature>
<sequence>MDLATIWFWIVAFLFVGYFLLDGFDFGVGMSLPFLGKNDVSRRQIINTIGPVWDLNETWVIVAGAALFASFPEWYASLFSGFYLPLLIILLALIARGVSFEYRHQRDDDRWRNRFDWMIVIGSAVPALLWGVAFGNIVQGVPLDENHIFRGTILTLLNPYGLLVGVTTLLLFFVHGLYFIGLKTDGQVRSDAIRLAKIAAVPTILAAAGTVVWTIVIAAGRPDALLWLVIACGAIAAVFLITAAIFSAKGLEGWAFTSMLVTIAAAVVMLFGALFPYVLPSTIDPAYSLTIANASSTPYTLQIMSWTALFAIPFVLLYQGWTYWVFRKRVTRASIEAAPAHA</sequence>
<dbReference type="RefSeq" id="WP_204939022.1">
    <property type="nucleotide sequence ID" value="NZ_BAAAUM010000001.1"/>
</dbReference>
<dbReference type="PANTHER" id="PTHR43141">
    <property type="entry name" value="CYTOCHROME BD2 SUBUNIT II"/>
    <property type="match status" value="1"/>
</dbReference>
<keyword evidence="11 12" id="KW-0472">Membrane</keyword>
<keyword evidence="5" id="KW-0349">Heme</keyword>
<dbReference type="GO" id="GO:0009055">
    <property type="term" value="F:electron transfer activity"/>
    <property type="evidence" value="ECO:0007669"/>
    <property type="project" value="TreeGrafter"/>
</dbReference>
<keyword evidence="4" id="KW-1003">Cell membrane</keyword>
<evidence type="ECO:0000256" key="1">
    <source>
        <dbReference type="ARBA" id="ARBA00004651"/>
    </source>
</evidence>
<gene>
    <name evidence="13" type="primary">cydB</name>
    <name evidence="13" type="ORF">GCM10017596_10890</name>
</gene>
<keyword evidence="3" id="KW-0813">Transport</keyword>
<evidence type="ECO:0000313" key="13">
    <source>
        <dbReference type="EMBL" id="GLK01374.1"/>
    </source>
</evidence>
<name>A0A9W6M8R5_9MICO</name>
<comment type="subcellular location">
    <subcellularLocation>
        <location evidence="1">Cell membrane</location>
        <topology evidence="1">Multi-pass membrane protein</topology>
    </subcellularLocation>
</comment>
<dbReference type="AlphaFoldDB" id="A0A9W6M8R5"/>
<dbReference type="GO" id="GO:0016682">
    <property type="term" value="F:oxidoreductase activity, acting on diphenols and related substances as donors, oxygen as acceptor"/>
    <property type="evidence" value="ECO:0007669"/>
    <property type="project" value="TreeGrafter"/>
</dbReference>
<protein>
    <submittedName>
        <fullName evidence="13">Cytochrome c oxidase assembly protein</fullName>
    </submittedName>
</protein>
<evidence type="ECO:0000256" key="12">
    <source>
        <dbReference type="SAM" id="Phobius"/>
    </source>
</evidence>
<feature type="transmembrane region" description="Helical" evidence="12">
    <location>
        <begin position="6"/>
        <end position="24"/>
    </location>
</feature>
<dbReference type="Proteomes" id="UP001142325">
    <property type="component" value="Unassembled WGS sequence"/>
</dbReference>
<dbReference type="InterPro" id="IPR003317">
    <property type="entry name" value="Cyt-d_oxidase_su2"/>
</dbReference>
<keyword evidence="10" id="KW-0408">Iron</keyword>
<evidence type="ECO:0000256" key="11">
    <source>
        <dbReference type="ARBA" id="ARBA00023136"/>
    </source>
</evidence>
<dbReference type="NCBIfam" id="TIGR00203">
    <property type="entry name" value="cydB"/>
    <property type="match status" value="1"/>
</dbReference>
<accession>A0A9W6M8R5</accession>
<keyword evidence="6 12" id="KW-0812">Transmembrane</keyword>
<dbReference type="PANTHER" id="PTHR43141:SF5">
    <property type="entry name" value="CYTOCHROME BD-I UBIQUINOL OXIDASE SUBUNIT 2"/>
    <property type="match status" value="1"/>
</dbReference>
<feature type="transmembrane region" description="Helical" evidence="12">
    <location>
        <begin position="74"/>
        <end position="94"/>
    </location>
</feature>
<evidence type="ECO:0000256" key="2">
    <source>
        <dbReference type="ARBA" id="ARBA00007543"/>
    </source>
</evidence>
<evidence type="ECO:0000256" key="6">
    <source>
        <dbReference type="ARBA" id="ARBA00022692"/>
    </source>
</evidence>
<dbReference type="PIRSF" id="PIRSF000267">
    <property type="entry name" value="Cyt_oxidse_sub2"/>
    <property type="match status" value="1"/>
</dbReference>
<keyword evidence="14" id="KW-1185">Reference proteome</keyword>
<dbReference type="GO" id="GO:0046872">
    <property type="term" value="F:metal ion binding"/>
    <property type="evidence" value="ECO:0007669"/>
    <property type="project" value="UniProtKB-KW"/>
</dbReference>
<evidence type="ECO:0000256" key="9">
    <source>
        <dbReference type="ARBA" id="ARBA00022989"/>
    </source>
</evidence>
<feature type="transmembrane region" description="Helical" evidence="12">
    <location>
        <begin position="225"/>
        <end position="246"/>
    </location>
</feature>
<evidence type="ECO:0000256" key="3">
    <source>
        <dbReference type="ARBA" id="ARBA00022448"/>
    </source>
</evidence>
<dbReference type="GO" id="GO:0005886">
    <property type="term" value="C:plasma membrane"/>
    <property type="evidence" value="ECO:0007669"/>
    <property type="project" value="UniProtKB-SubCell"/>
</dbReference>
<feature type="transmembrane region" description="Helical" evidence="12">
    <location>
        <begin position="253"/>
        <end position="279"/>
    </location>
</feature>